<comment type="similarity">
    <text evidence="4">Belongs to the metallo-beta-lactamase superfamily. RNA-metabolizing metallo-beta-lactamase-like family. CPSF2/YSH1 subfamily.</text>
</comment>
<dbReference type="InterPro" id="IPR011108">
    <property type="entry name" value="RMMBL"/>
</dbReference>
<reference evidence="7 8" key="1">
    <citation type="journal article" date="2019" name="Fungal Biol. Biotechnol.">
        <title>Draft genome sequence of fastidious pathogen Ceratobasidium theobromae, which causes vascular-streak dieback in Theobroma cacao.</title>
        <authorList>
            <person name="Ali S.S."/>
            <person name="Asman A."/>
            <person name="Shao J."/>
            <person name="Firmansyah A.P."/>
            <person name="Susilo A.W."/>
            <person name="Rosmana A."/>
            <person name="McMahon P."/>
            <person name="Junaid M."/>
            <person name="Guest D."/>
            <person name="Kheng T.Y."/>
            <person name="Meinhardt L.W."/>
            <person name="Bailey B.A."/>
        </authorList>
    </citation>
    <scope>NUCLEOTIDE SEQUENCE [LARGE SCALE GENOMIC DNA]</scope>
    <source>
        <strain evidence="7 8">CT2</strain>
    </source>
</reference>
<dbReference type="Pfam" id="PF16661">
    <property type="entry name" value="Lactamase_B_6"/>
    <property type="match status" value="1"/>
</dbReference>
<evidence type="ECO:0000256" key="3">
    <source>
        <dbReference type="ARBA" id="ARBA00023242"/>
    </source>
</evidence>
<evidence type="ECO:0000313" key="7">
    <source>
        <dbReference type="EMBL" id="KAB5596323.1"/>
    </source>
</evidence>
<organism evidence="7 8">
    <name type="scientific">Ceratobasidium theobromae</name>
    <dbReference type="NCBI Taxonomy" id="1582974"/>
    <lineage>
        <taxon>Eukaryota</taxon>
        <taxon>Fungi</taxon>
        <taxon>Dikarya</taxon>
        <taxon>Basidiomycota</taxon>
        <taxon>Agaricomycotina</taxon>
        <taxon>Agaricomycetes</taxon>
        <taxon>Cantharellales</taxon>
        <taxon>Ceratobasidiaceae</taxon>
        <taxon>Ceratobasidium</taxon>
    </lineage>
</organism>
<comment type="caution">
    <text evidence="7">The sequence shown here is derived from an EMBL/GenBank/DDBJ whole genome shotgun (WGS) entry which is preliminary data.</text>
</comment>
<keyword evidence="4" id="KW-0694">RNA-binding</keyword>
<gene>
    <name evidence="7" type="ORF">CTheo_308</name>
</gene>
<dbReference type="Pfam" id="PF07521">
    <property type="entry name" value="RMMBL"/>
    <property type="match status" value="1"/>
</dbReference>
<dbReference type="OrthoDB" id="64353at2759"/>
<dbReference type="InterPro" id="IPR001279">
    <property type="entry name" value="Metallo-B-lactamas"/>
</dbReference>
<dbReference type="SMART" id="SM01027">
    <property type="entry name" value="Beta-Casp"/>
    <property type="match status" value="1"/>
</dbReference>
<feature type="compositionally biased region" description="Basic and acidic residues" evidence="5">
    <location>
        <begin position="612"/>
        <end position="630"/>
    </location>
</feature>
<dbReference type="GO" id="GO:0003723">
    <property type="term" value="F:RNA binding"/>
    <property type="evidence" value="ECO:0007669"/>
    <property type="project" value="UniProtKB-KW"/>
</dbReference>
<dbReference type="Pfam" id="PF10996">
    <property type="entry name" value="Beta-Casp"/>
    <property type="match status" value="1"/>
</dbReference>
<comment type="subcellular location">
    <subcellularLocation>
        <location evidence="1 4">Nucleus</location>
    </subcellularLocation>
</comment>
<evidence type="ECO:0000256" key="5">
    <source>
        <dbReference type="SAM" id="MobiDB-lite"/>
    </source>
</evidence>
<dbReference type="InterPro" id="IPR022712">
    <property type="entry name" value="Beta_Casp"/>
</dbReference>
<feature type="region of interest" description="Disordered" evidence="5">
    <location>
        <begin position="508"/>
        <end position="544"/>
    </location>
</feature>
<dbReference type="EMBL" id="SSOP01000002">
    <property type="protein sequence ID" value="KAB5596323.1"/>
    <property type="molecule type" value="Genomic_DNA"/>
</dbReference>
<protein>
    <recommendedName>
        <fullName evidence="4">Cleavage and polyadenylation specificity factor subunit 2</fullName>
    </recommendedName>
    <alternativeName>
        <fullName evidence="4">Cleavage and polyadenylation specificity factor 100 kDa subunit</fullName>
    </alternativeName>
</protein>
<dbReference type="GO" id="GO:0005847">
    <property type="term" value="C:mRNA cleavage and polyadenylation specificity factor complex"/>
    <property type="evidence" value="ECO:0007669"/>
    <property type="project" value="InterPro"/>
</dbReference>
<evidence type="ECO:0000259" key="6">
    <source>
        <dbReference type="SMART" id="SM01027"/>
    </source>
</evidence>
<dbReference type="PANTHER" id="PTHR45922">
    <property type="entry name" value="CLEAVAGE AND POLYADENYLATION SPECIFICITY FACTOR SUBUNIT 2"/>
    <property type="match status" value="1"/>
</dbReference>
<keyword evidence="3 4" id="KW-0539">Nucleus</keyword>
<dbReference type="InterPro" id="IPR036866">
    <property type="entry name" value="RibonucZ/Hydroxyglut_hydro"/>
</dbReference>
<dbReference type="GO" id="GO:0006398">
    <property type="term" value="P:mRNA 3'-end processing by stem-loop binding and cleavage"/>
    <property type="evidence" value="ECO:0007669"/>
    <property type="project" value="InterPro"/>
</dbReference>
<dbReference type="AlphaFoldDB" id="A0A5N5QXL8"/>
<dbReference type="Gene3D" id="3.60.15.10">
    <property type="entry name" value="Ribonuclease Z/Hydroxyacylglutathione hydrolase-like"/>
    <property type="match status" value="1"/>
</dbReference>
<evidence type="ECO:0000256" key="1">
    <source>
        <dbReference type="ARBA" id="ARBA00004123"/>
    </source>
</evidence>
<dbReference type="InterPro" id="IPR027075">
    <property type="entry name" value="CPSF2"/>
</dbReference>
<dbReference type="Pfam" id="PF13299">
    <property type="entry name" value="CPSF100_C"/>
    <property type="match status" value="1"/>
</dbReference>
<evidence type="ECO:0000256" key="2">
    <source>
        <dbReference type="ARBA" id="ARBA00022664"/>
    </source>
</evidence>
<sequence length="871" mass="95052">MITFTPLTGGAVSTRTRPLAYILQIDDVRILLDCGAPDWHPEDSPESGEPHWARYCEELAVQAPAIDLVLLSHADISHVGLFPYAHAKYGLRAPTYASLPIQAMGRIAVLENVESVRSEEPIDDPAGSDAAGLDVALPTFGVTPDPSKQRKIASIKEVNDAFDSVHALRYSQPAHLQGKCQGITITPFSAGHTIGGTIWKIRSPSAGTIVYAVNLNHTKERHLDGTVLLKGGAGGGVLETLSRPDVLITDAERTLIVSARRKDRDAALLDAITGVLQSNHSVLMPCDASTRILELLVLFDQHWSFSKLRAPLCLVGRNANDMLTLVRSMMEWLGGTVTKEETFEAGNNKKRKRNQEGDDEGMGTLALRFKHLEIFASPDALVSRYPSSMPKLLLVVPATLSHGNSRRIFSEFVSVPGNAVVLSTPSEPGTLANILFNEWNTAQSDNEKFGHGAVGQPIQLNSSMTLTMNSKIPLVGAELEQYLEKERIAKERQATQRAALARSQRLLEADEADSDSSNSEADEEEVEDALGDDMDAGGPEGDESAKQLSFDIFLKGNVSRAASFFKTTGQTSRFRMFPHIERKRRVDEYGETVDVAAWLRKDRALAVAVEAEETREAKQKQQEEEEKNKAPPEPPSKFIIENIHVQLKCKLLFIDMDGLNDGRSVKTIIPQVNPRKMIIVHSHREATDALKDSCLSIKSMTRDIFAPDVGESIRIGQQTNVFTVALSDELIASVKMSRFEDNEIGFVHGRVTGNANSTIPVLEPTVPVSSTNGIEIVQTPGIRPVLSLPWSTMIGDLKLTALKTRLGVLGIAAEFIGEGVLVCGSRTSGSLDDVVAVRKTARGQVVVEGSISDVYYTVRREVYDLHALVAA</sequence>
<dbReference type="Proteomes" id="UP000383932">
    <property type="component" value="Unassembled WGS sequence"/>
</dbReference>
<keyword evidence="2 4" id="KW-0507">mRNA processing</keyword>
<dbReference type="PANTHER" id="PTHR45922:SF1">
    <property type="entry name" value="CLEAVAGE AND POLYADENYLATION SPECIFICITY FACTOR SUBUNIT 2"/>
    <property type="match status" value="1"/>
</dbReference>
<dbReference type="SUPFAM" id="SSF56281">
    <property type="entry name" value="Metallo-hydrolase/oxidoreductase"/>
    <property type="match status" value="1"/>
</dbReference>
<evidence type="ECO:0000256" key="4">
    <source>
        <dbReference type="RuleBase" id="RU365006"/>
    </source>
</evidence>
<dbReference type="InterPro" id="IPR025069">
    <property type="entry name" value="Cpsf2_C"/>
</dbReference>
<feature type="compositionally biased region" description="Acidic residues" evidence="5">
    <location>
        <begin position="509"/>
        <end position="535"/>
    </location>
</feature>
<evidence type="ECO:0000313" key="8">
    <source>
        <dbReference type="Proteomes" id="UP000383932"/>
    </source>
</evidence>
<feature type="region of interest" description="Disordered" evidence="5">
    <location>
        <begin position="611"/>
        <end position="635"/>
    </location>
</feature>
<feature type="domain" description="Beta-Casp" evidence="6">
    <location>
        <begin position="292"/>
        <end position="435"/>
    </location>
</feature>
<name>A0A5N5QXL8_9AGAM</name>
<accession>A0A5N5QXL8</accession>
<dbReference type="InterPro" id="IPR035639">
    <property type="entry name" value="CPSF2_MBL"/>
</dbReference>
<proteinExistence type="inferred from homology"/>
<dbReference type="CDD" id="cd16293">
    <property type="entry name" value="CPSF2-like_MBL-fold"/>
    <property type="match status" value="1"/>
</dbReference>
<keyword evidence="8" id="KW-1185">Reference proteome</keyword>